<gene>
    <name evidence="2" type="primary">yqfD</name>
    <name evidence="2" type="ORF">GQ588_03305</name>
</gene>
<dbReference type="RefSeq" id="WP_019225744.1">
    <property type="nucleotide sequence ID" value="NZ_CP046996.1"/>
</dbReference>
<dbReference type="EMBL" id="CP046996">
    <property type="protein sequence ID" value="QGZ99747.1"/>
    <property type="molecule type" value="Genomic_DNA"/>
</dbReference>
<name>A0A857DGJ3_9FIRM</name>
<reference evidence="2 3" key="1">
    <citation type="submission" date="2019-12" db="EMBL/GenBank/DDBJ databases">
        <title>Sequence classification of anaerobic respiratory reductive dehalogenases: First we see many, then we see few.</title>
        <authorList>
            <person name="Molenda O."/>
            <person name="Puentes Jacome L.A."/>
            <person name="Cao X."/>
            <person name="Nesbo C.L."/>
            <person name="Tang S."/>
            <person name="Morson N."/>
            <person name="Patron J."/>
            <person name="Lomheim L."/>
            <person name="Wishart D.S."/>
            <person name="Edwards E.A."/>
        </authorList>
    </citation>
    <scope>NUCLEOTIDE SEQUENCE [LARGE SCALE GENOMIC DNA]</scope>
    <source>
        <strain evidence="2 3">12DCA</strain>
    </source>
</reference>
<keyword evidence="1" id="KW-1133">Transmembrane helix</keyword>
<keyword evidence="1" id="KW-0472">Membrane</keyword>
<evidence type="ECO:0000313" key="2">
    <source>
        <dbReference type="EMBL" id="QGZ99747.1"/>
    </source>
</evidence>
<dbReference type="NCBIfam" id="TIGR02876">
    <property type="entry name" value="spore_yqfD"/>
    <property type="match status" value="1"/>
</dbReference>
<dbReference type="PIRSF" id="PIRSF029895">
    <property type="entry name" value="SpoIV"/>
    <property type="match status" value="1"/>
</dbReference>
<sequence>MFGKFGRYLHGRVTIQAQGKNLAGFINEALKDRIEFYNGKKLTDSFLAEINAADFRRLRKAAKKAGIKINIRNRYGFPFVALRWQKRKGLIFGVFIIIAALTVLSQYVLSISVEGNSRVSADQIIAEAGKAGLNKWVLKSSLDLDQMSKQVQESMPDLVWMTMEERGTNIKIRVVEKTLPQTVLFRGDLLAAKTGYVEDVIVIQGQALIAEGQLVTAGQVLIKAAGGMTEYSFDVSGQNRTKQNATDAPAAKGFVRAKVWYSADKIIPMEEDRTEKTANRTNGWGIKINNRVIMIMNQDSPYSDSIQETCTYALPSWRNWRFPVELLKVHYEETQKVHVSRAAAEARKLAETLAREELKQKLPSGVKVLHDKVRILSSQKGTEHVRVEVETFEDIAVYKK</sequence>
<keyword evidence="1" id="KW-0812">Transmembrane</keyword>
<feature type="transmembrane region" description="Helical" evidence="1">
    <location>
        <begin position="89"/>
        <end position="109"/>
    </location>
</feature>
<evidence type="ECO:0000313" key="3">
    <source>
        <dbReference type="Proteomes" id="UP000430508"/>
    </source>
</evidence>
<dbReference type="Pfam" id="PF06898">
    <property type="entry name" value="YqfD"/>
    <property type="match status" value="1"/>
</dbReference>
<organism evidence="2 3">
    <name type="scientific">Dehalobacter restrictus</name>
    <dbReference type="NCBI Taxonomy" id="55583"/>
    <lineage>
        <taxon>Bacteria</taxon>
        <taxon>Bacillati</taxon>
        <taxon>Bacillota</taxon>
        <taxon>Clostridia</taxon>
        <taxon>Eubacteriales</taxon>
        <taxon>Desulfitobacteriaceae</taxon>
        <taxon>Dehalobacter</taxon>
    </lineage>
</organism>
<protein>
    <submittedName>
        <fullName evidence="2">Sporulation protein YqfD</fullName>
    </submittedName>
</protein>
<dbReference type="AlphaFoldDB" id="A0A857DGJ3"/>
<proteinExistence type="predicted"/>
<dbReference type="InterPro" id="IPR010690">
    <property type="entry name" value="YqfD"/>
</dbReference>
<dbReference type="Proteomes" id="UP000430508">
    <property type="component" value="Chromosome"/>
</dbReference>
<accession>A0A857DGJ3</accession>
<evidence type="ECO:0000256" key="1">
    <source>
        <dbReference type="SAM" id="Phobius"/>
    </source>
</evidence>